<keyword evidence="1" id="KW-0812">Transmembrane</keyword>
<sequence length="382" mass="41440">MKAWTLIAFYLSKDIWSRWLEHPGTVLARLLVGVLLAALLLFAQAGFILAGRSLETRVARLGAGTLLITEVSGPDRVDRAPLGEILAPLGARAELLAFRQLLVVARDPLRGDCLVLAYGRATHAALAPALASVPPSGIHHVTRDLPAGITHEIELDGVVREVVTVAPPAWLDRLPLLNPLLILPDEQAAHWFRQGHLEFCLLLADPNQPEAVGALAEAVRTLLVVEHRDTAQLQSPEALLAEINKLNVTRERTQAAAGLAGGVVLALVFGAIAGLEYRQNRYIVALLRSFGAPAVIVFLRYVVEAVILLALAGAGAHLIAINLHGWLFGFAGFEPGLLDRRLLDPYLWPELWHQLRWLLIGAVLSVVPISFALRQPVGKILQ</sequence>
<proteinExistence type="predicted"/>
<feature type="transmembrane region" description="Helical" evidence="1">
    <location>
        <begin position="281"/>
        <end position="299"/>
    </location>
</feature>
<evidence type="ECO:0008006" key="4">
    <source>
        <dbReference type="Google" id="ProtNLM"/>
    </source>
</evidence>
<dbReference type="OrthoDB" id="198705at2"/>
<dbReference type="EMBL" id="VMBG01000004">
    <property type="protein sequence ID" value="TSJ75027.1"/>
    <property type="molecule type" value="Genomic_DNA"/>
</dbReference>
<keyword evidence="3" id="KW-1185">Reference proteome</keyword>
<evidence type="ECO:0000313" key="2">
    <source>
        <dbReference type="EMBL" id="TSJ75027.1"/>
    </source>
</evidence>
<feature type="transmembrane region" description="Helical" evidence="1">
    <location>
        <begin position="306"/>
        <end position="331"/>
    </location>
</feature>
<evidence type="ECO:0000313" key="3">
    <source>
        <dbReference type="Proteomes" id="UP000315648"/>
    </source>
</evidence>
<organism evidence="2 3">
    <name type="scientific">Rariglobus hedericola</name>
    <dbReference type="NCBI Taxonomy" id="2597822"/>
    <lineage>
        <taxon>Bacteria</taxon>
        <taxon>Pseudomonadati</taxon>
        <taxon>Verrucomicrobiota</taxon>
        <taxon>Opitutia</taxon>
        <taxon>Opitutales</taxon>
        <taxon>Opitutaceae</taxon>
        <taxon>Rariglobus</taxon>
    </lineage>
</organism>
<dbReference type="Proteomes" id="UP000315648">
    <property type="component" value="Unassembled WGS sequence"/>
</dbReference>
<keyword evidence="1" id="KW-0472">Membrane</keyword>
<gene>
    <name evidence="2" type="ORF">FPL22_16650</name>
</gene>
<dbReference type="AlphaFoldDB" id="A0A556QEI7"/>
<feature type="transmembrane region" description="Helical" evidence="1">
    <location>
        <begin position="351"/>
        <end position="373"/>
    </location>
</feature>
<evidence type="ECO:0000256" key="1">
    <source>
        <dbReference type="SAM" id="Phobius"/>
    </source>
</evidence>
<protein>
    <recommendedName>
        <fullName evidence="4">FtsX-like permease family protein</fullName>
    </recommendedName>
</protein>
<dbReference type="RefSeq" id="WP_144354169.1">
    <property type="nucleotide sequence ID" value="NZ_CBCRVV010000036.1"/>
</dbReference>
<reference evidence="2 3" key="1">
    <citation type="submission" date="2019-07" db="EMBL/GenBank/DDBJ databases">
        <title>Description of 53C-WASEF.</title>
        <authorList>
            <person name="Pitt A."/>
            <person name="Hahn M.W."/>
        </authorList>
    </citation>
    <scope>NUCLEOTIDE SEQUENCE [LARGE SCALE GENOMIC DNA]</scope>
    <source>
        <strain evidence="2 3">53C-WASEF</strain>
    </source>
</reference>
<name>A0A556QEI7_9BACT</name>
<feature type="transmembrane region" description="Helical" evidence="1">
    <location>
        <begin position="26"/>
        <end position="50"/>
    </location>
</feature>
<comment type="caution">
    <text evidence="2">The sequence shown here is derived from an EMBL/GenBank/DDBJ whole genome shotgun (WGS) entry which is preliminary data.</text>
</comment>
<keyword evidence="1" id="KW-1133">Transmembrane helix</keyword>
<feature type="transmembrane region" description="Helical" evidence="1">
    <location>
        <begin position="255"/>
        <end position="275"/>
    </location>
</feature>
<accession>A0A556QEI7</accession>